<gene>
    <name evidence="1" type="ORF">LOT_0881</name>
</gene>
<comment type="caution">
    <text evidence="1">The sequence shown here is derived from an EMBL/GenBank/DDBJ whole genome shotgun (WGS) entry which is preliminary data.</text>
</comment>
<sequence length="56" mass="6608">MKNATNVSNIFVCNFIFYQQLPYQIYSDNNTNELLQKCNKQFAMQLNVSQQLQQTV</sequence>
<proteinExistence type="predicted"/>
<reference evidence="2" key="1">
    <citation type="journal article" date="2013" name="Genome Announc.">
        <title>Draft Genome Sequence of D-Branched-Chain Amino Acid Producer Lactobacillus otakiensis JCM 15040T, Isolated from a Traditional Japanese Pickle.</title>
        <authorList>
            <person name="Doi K."/>
            <person name="Mori K."/>
            <person name="Mutaguchi Y."/>
            <person name="Tashiro K."/>
            <person name="Fujino Y."/>
            <person name="Ohmori T."/>
            <person name="Kuhara S."/>
            <person name="Ohshima T."/>
        </authorList>
    </citation>
    <scope>NUCLEOTIDE SEQUENCE [LARGE SCALE GENOMIC DNA]</scope>
    <source>
        <strain evidence="2">JCM 15040</strain>
    </source>
</reference>
<keyword evidence="2" id="KW-1185">Reference proteome</keyword>
<evidence type="ECO:0000313" key="2">
    <source>
        <dbReference type="Proteomes" id="UP000016361"/>
    </source>
</evidence>
<evidence type="ECO:0000313" key="1">
    <source>
        <dbReference type="EMBL" id="GAD16343.1"/>
    </source>
</evidence>
<dbReference type="Proteomes" id="UP000016361">
    <property type="component" value="Unassembled WGS sequence"/>
</dbReference>
<organism evidence="1 2">
    <name type="scientific">Lentilactobacillus otakiensis DSM 19908 = JCM 15040</name>
    <dbReference type="NCBI Taxonomy" id="1423780"/>
    <lineage>
        <taxon>Bacteria</taxon>
        <taxon>Bacillati</taxon>
        <taxon>Bacillota</taxon>
        <taxon>Bacilli</taxon>
        <taxon>Lactobacillales</taxon>
        <taxon>Lactobacillaceae</taxon>
        <taxon>Lentilactobacillus</taxon>
    </lineage>
</organism>
<protein>
    <submittedName>
        <fullName evidence="1">Uncharacterized protein</fullName>
    </submittedName>
</protein>
<dbReference type="AlphaFoldDB" id="S4NQP4"/>
<name>S4NQP4_9LACO</name>
<accession>S4NQP4</accession>
<dbReference type="EMBL" id="BASH01000002">
    <property type="protein sequence ID" value="GAD16343.1"/>
    <property type="molecule type" value="Genomic_DNA"/>
</dbReference>